<dbReference type="RefSeq" id="WP_271418298.1">
    <property type="nucleotide sequence ID" value="NZ_CP115668.1"/>
</dbReference>
<sequence>MNWSISPHVAWTYDEDAVAVATVPDTQVYRLDGSGRIIWDALVEHPGATTDQIVVDVASAAQVSADHICEDVMSYLRHLEFLGIVIAKG</sequence>
<dbReference type="Gene3D" id="1.10.10.1150">
    <property type="entry name" value="Coenzyme PQQ synthesis protein D (PqqD)"/>
    <property type="match status" value="1"/>
</dbReference>
<dbReference type="InterPro" id="IPR008792">
    <property type="entry name" value="PQQD"/>
</dbReference>
<dbReference type="Pfam" id="PF05402">
    <property type="entry name" value="PqqD"/>
    <property type="match status" value="1"/>
</dbReference>
<dbReference type="InterPro" id="IPR041881">
    <property type="entry name" value="PqqD_sf"/>
</dbReference>
<keyword evidence="2" id="KW-1185">Reference proteome</keyword>
<name>A0ABY7QZJ1_9ACTN</name>
<protein>
    <submittedName>
        <fullName evidence="1">PqqD family peptide modification chaperone</fullName>
    </submittedName>
</protein>
<dbReference type="Proteomes" id="UP001212097">
    <property type="component" value="Chromosome"/>
</dbReference>
<dbReference type="EMBL" id="CP115668">
    <property type="protein sequence ID" value="WCC80115.1"/>
    <property type="molecule type" value="Genomic_DNA"/>
</dbReference>
<organism evidence="1 2">
    <name type="scientific">Cutibacterium equinum</name>
    <dbReference type="NCBI Taxonomy" id="3016342"/>
    <lineage>
        <taxon>Bacteria</taxon>
        <taxon>Bacillati</taxon>
        <taxon>Actinomycetota</taxon>
        <taxon>Actinomycetes</taxon>
        <taxon>Propionibacteriales</taxon>
        <taxon>Propionibacteriaceae</taxon>
        <taxon>Cutibacterium</taxon>
    </lineage>
</organism>
<reference evidence="1 2" key="2">
    <citation type="submission" date="2023-06" db="EMBL/GenBank/DDBJ databases">
        <title>The Gram-positive Non-spore-bearing Anaerobic Bacilli of Human Feces.</title>
        <authorList>
            <person name="Eggerth A.H."/>
        </authorList>
    </citation>
    <scope>NUCLEOTIDE SEQUENCE [LARGE SCALE GENOMIC DNA]</scope>
    <source>
        <strain evidence="1 2">CBA3108</strain>
    </source>
</reference>
<proteinExistence type="predicted"/>
<reference evidence="1 2" key="1">
    <citation type="submission" date="2023-01" db="EMBL/GenBank/DDBJ databases">
        <authorList>
            <person name="Lee S.H."/>
            <person name="Jung H.S."/>
            <person name="Yun J.U."/>
        </authorList>
    </citation>
    <scope>NUCLEOTIDE SEQUENCE [LARGE SCALE GENOMIC DNA]</scope>
    <source>
        <strain evidence="1 2">CBA3108</strain>
    </source>
</reference>
<evidence type="ECO:0000313" key="1">
    <source>
        <dbReference type="EMBL" id="WCC80115.1"/>
    </source>
</evidence>
<accession>A0ABY7QZJ1</accession>
<evidence type="ECO:0000313" key="2">
    <source>
        <dbReference type="Proteomes" id="UP001212097"/>
    </source>
</evidence>
<gene>
    <name evidence="1" type="ORF">O6R08_00680</name>
</gene>